<keyword evidence="2" id="KW-1185">Reference proteome</keyword>
<dbReference type="AlphaFoldDB" id="A0A562ZSV4"/>
<dbReference type="Proteomes" id="UP000318199">
    <property type="component" value="Unassembled WGS sequence"/>
</dbReference>
<dbReference type="EMBL" id="VOBQ01000006">
    <property type="protein sequence ID" value="TWO71670.1"/>
    <property type="molecule type" value="Genomic_DNA"/>
</dbReference>
<name>A0A562ZSV4_9BURK</name>
<protein>
    <submittedName>
        <fullName evidence="1">Uncharacterized protein</fullName>
    </submittedName>
</protein>
<dbReference type="OrthoDB" id="9182343at2"/>
<evidence type="ECO:0000313" key="2">
    <source>
        <dbReference type="Proteomes" id="UP000318199"/>
    </source>
</evidence>
<evidence type="ECO:0000313" key="1">
    <source>
        <dbReference type="EMBL" id="TWO71670.1"/>
    </source>
</evidence>
<sequence>MANEATMHLQHSESVVAQMAATIFSGLAQGQAAAALNDDELIERSLAIAIKMALRAEKLVNSDEEWVRKDRGSAYLAG</sequence>
<comment type="caution">
    <text evidence="1">The sequence shown here is derived from an EMBL/GenBank/DDBJ whole genome shotgun (WGS) entry which is preliminary data.</text>
</comment>
<proteinExistence type="predicted"/>
<organism evidence="1 2">
    <name type="scientific">Caenimonas sedimenti</name>
    <dbReference type="NCBI Taxonomy" id="2596921"/>
    <lineage>
        <taxon>Bacteria</taxon>
        <taxon>Pseudomonadati</taxon>
        <taxon>Pseudomonadota</taxon>
        <taxon>Betaproteobacteria</taxon>
        <taxon>Burkholderiales</taxon>
        <taxon>Comamonadaceae</taxon>
        <taxon>Caenimonas</taxon>
    </lineage>
</organism>
<gene>
    <name evidence="1" type="ORF">FN976_08640</name>
</gene>
<dbReference type="RefSeq" id="WP_145892611.1">
    <property type="nucleotide sequence ID" value="NZ_VOBQ01000006.1"/>
</dbReference>
<reference evidence="1 2" key="1">
    <citation type="submission" date="2019-07" db="EMBL/GenBank/DDBJ databases">
        <title>Caenimonas sedimenti sp. nov., isolated from activated sludge.</title>
        <authorList>
            <person name="Xu J."/>
        </authorList>
    </citation>
    <scope>NUCLEOTIDE SEQUENCE [LARGE SCALE GENOMIC DNA]</scope>
    <source>
        <strain evidence="1 2">HX-9-20</strain>
    </source>
</reference>
<accession>A0A562ZSV4</accession>